<dbReference type="InterPro" id="IPR010730">
    <property type="entry name" value="HET"/>
</dbReference>
<dbReference type="OrthoDB" id="5428863at2759"/>
<reference evidence="2" key="1">
    <citation type="submission" date="2021-02" db="EMBL/GenBank/DDBJ databases">
        <title>Genome sequence Cadophora malorum strain M34.</title>
        <authorList>
            <person name="Stefanovic E."/>
            <person name="Vu D."/>
            <person name="Scully C."/>
            <person name="Dijksterhuis J."/>
            <person name="Roader J."/>
            <person name="Houbraken J."/>
        </authorList>
    </citation>
    <scope>NUCLEOTIDE SEQUENCE</scope>
    <source>
        <strain evidence="2">M34</strain>
    </source>
</reference>
<name>A0A8H7TBL3_9HELO</name>
<sequence length="380" mass="43336">MLWHAQQICSQPDPELIRSWLKYYCSNHEGKCKSTSQQVQNLQVIDCNTGAIIPAPRACSYAALSYVWGQKLNKNGIDFSGEEESSSIEEYGSFRLPANLPAVAKDAIEVTKKLGYDYLWVDKYCIDQANGDLMQRQIISMDRIYQNAELTIIAAAGEDETYGLPGVKTTLRPVQPTAQIGNSSFTSSSRDPFQDIIRSKWFSRGWTFQEGILSRRKLAFTKQQIYFECEGKFCSESLPPRMDLLHPPDKSAFRPGLRAGIFGGGQDGWGRSARKSKPLSPYAQFCQYVEDYSRRELIHDEDSLNAFQGIVKHFWGSAEPVRHLMGLPLVDAKKSTEEIISAISWKHEEYDSPRVVWHWEIWHVKNLTDPPRPKPQFPSW</sequence>
<comment type="caution">
    <text evidence="2">The sequence shown here is derived from an EMBL/GenBank/DDBJ whole genome shotgun (WGS) entry which is preliminary data.</text>
</comment>
<accession>A0A8H7TBL3</accession>
<proteinExistence type="predicted"/>
<evidence type="ECO:0000313" key="2">
    <source>
        <dbReference type="EMBL" id="KAG4416506.1"/>
    </source>
</evidence>
<feature type="domain" description="Heterokaryon incompatibility" evidence="1">
    <location>
        <begin position="61"/>
        <end position="210"/>
    </location>
</feature>
<dbReference type="AlphaFoldDB" id="A0A8H7TBL3"/>
<gene>
    <name evidence="2" type="ORF">IFR04_010362</name>
</gene>
<evidence type="ECO:0000313" key="3">
    <source>
        <dbReference type="Proteomes" id="UP000664132"/>
    </source>
</evidence>
<dbReference type="Proteomes" id="UP000664132">
    <property type="component" value="Unassembled WGS sequence"/>
</dbReference>
<dbReference type="PANTHER" id="PTHR33112:SF1">
    <property type="entry name" value="HETEROKARYON INCOMPATIBILITY DOMAIN-CONTAINING PROTEIN"/>
    <property type="match status" value="1"/>
</dbReference>
<dbReference type="Pfam" id="PF06985">
    <property type="entry name" value="HET"/>
    <property type="match status" value="1"/>
</dbReference>
<organism evidence="2 3">
    <name type="scientific">Cadophora malorum</name>
    <dbReference type="NCBI Taxonomy" id="108018"/>
    <lineage>
        <taxon>Eukaryota</taxon>
        <taxon>Fungi</taxon>
        <taxon>Dikarya</taxon>
        <taxon>Ascomycota</taxon>
        <taxon>Pezizomycotina</taxon>
        <taxon>Leotiomycetes</taxon>
        <taxon>Helotiales</taxon>
        <taxon>Ploettnerulaceae</taxon>
        <taxon>Cadophora</taxon>
    </lineage>
</organism>
<evidence type="ECO:0000259" key="1">
    <source>
        <dbReference type="Pfam" id="PF06985"/>
    </source>
</evidence>
<dbReference type="PANTHER" id="PTHR33112">
    <property type="entry name" value="DOMAIN PROTEIN, PUTATIVE-RELATED"/>
    <property type="match status" value="1"/>
</dbReference>
<protein>
    <recommendedName>
        <fullName evidence="1">Heterokaryon incompatibility domain-containing protein</fullName>
    </recommendedName>
</protein>
<dbReference type="EMBL" id="JAFJYH010000184">
    <property type="protein sequence ID" value="KAG4416506.1"/>
    <property type="molecule type" value="Genomic_DNA"/>
</dbReference>
<keyword evidence="3" id="KW-1185">Reference proteome</keyword>